<comment type="caution">
    <text evidence="1">The sequence shown here is derived from an EMBL/GenBank/DDBJ whole genome shotgun (WGS) entry which is preliminary data.</text>
</comment>
<sequence length="356" mass="40637">MNKEIINKILEVAVNAPSGENSQPWRFEVDSNKIHIFNLPERDRSLYNFGQKGSLVAHGALIENILITAPIFGYNAEIDLLPDNKDFDFIATISLVELLPDQQKNESLYSCIVKRVTNRKPYKNIPLSDEQLKDLKNVENEIGEGRVIFVYDPEKMKDIANLCSVNERVMFENKLIHNFFFDHINWTEKEELEKRLGFYIKTLELPSPVQFALKLFRYWPAMNLFNKLGLNKIIAKGNAVNYANASAMVAFAVKNNTSRDFIIAGRLMQRLWLKVTKMGLSAQPMAGMLFFMQAISGGETSKFSSSQIELIKNAHENVKKTFDINNEMPVMIFRVGYGGEPSARSSKKPPEIIFKN</sequence>
<name>A0A1F5C8H7_9BACT</name>
<proteinExistence type="predicted"/>
<dbReference type="PANTHER" id="PTHR23026">
    <property type="entry name" value="NADPH NITROREDUCTASE"/>
    <property type="match status" value="1"/>
</dbReference>
<dbReference type="EMBL" id="MEYQ01000015">
    <property type="protein sequence ID" value="OGD39152.1"/>
    <property type="molecule type" value="Genomic_DNA"/>
</dbReference>
<evidence type="ECO:0008006" key="3">
    <source>
        <dbReference type="Google" id="ProtNLM"/>
    </source>
</evidence>
<dbReference type="InterPro" id="IPR050627">
    <property type="entry name" value="Nitroreductase/BluB"/>
</dbReference>
<accession>A0A1F5C8H7</accession>
<evidence type="ECO:0000313" key="1">
    <source>
        <dbReference type="EMBL" id="OGD39152.1"/>
    </source>
</evidence>
<dbReference type="AlphaFoldDB" id="A0A1F5C8H7"/>
<gene>
    <name evidence="1" type="ORF">A2907_01865</name>
</gene>
<reference evidence="1 2" key="1">
    <citation type="journal article" date="2016" name="Nat. Commun.">
        <title>Thousands of microbial genomes shed light on interconnected biogeochemical processes in an aquifer system.</title>
        <authorList>
            <person name="Anantharaman K."/>
            <person name="Brown C.T."/>
            <person name="Hug L.A."/>
            <person name="Sharon I."/>
            <person name="Castelle C.J."/>
            <person name="Probst A.J."/>
            <person name="Thomas B.C."/>
            <person name="Singh A."/>
            <person name="Wilkins M.J."/>
            <person name="Karaoz U."/>
            <person name="Brodie E.L."/>
            <person name="Williams K.H."/>
            <person name="Hubbard S.S."/>
            <person name="Banfield J.F."/>
        </authorList>
    </citation>
    <scope>NUCLEOTIDE SEQUENCE [LARGE SCALE GENOMIC DNA]</scope>
</reference>
<dbReference type="Gene3D" id="3.40.109.10">
    <property type="entry name" value="NADH Oxidase"/>
    <property type="match status" value="2"/>
</dbReference>
<protein>
    <recommendedName>
        <fullName evidence="3">Nitroreductase domain-containing protein</fullName>
    </recommendedName>
</protein>
<dbReference type="SUPFAM" id="SSF55469">
    <property type="entry name" value="FMN-dependent nitroreductase-like"/>
    <property type="match status" value="2"/>
</dbReference>
<dbReference type="PANTHER" id="PTHR23026:SF123">
    <property type="entry name" value="NAD(P)H NITROREDUCTASE RV3131-RELATED"/>
    <property type="match status" value="1"/>
</dbReference>
<dbReference type="Proteomes" id="UP000177947">
    <property type="component" value="Unassembled WGS sequence"/>
</dbReference>
<evidence type="ECO:0000313" key="2">
    <source>
        <dbReference type="Proteomes" id="UP000177947"/>
    </source>
</evidence>
<dbReference type="GO" id="GO:0016491">
    <property type="term" value="F:oxidoreductase activity"/>
    <property type="evidence" value="ECO:0007669"/>
    <property type="project" value="InterPro"/>
</dbReference>
<dbReference type="InterPro" id="IPR000415">
    <property type="entry name" value="Nitroreductase-like"/>
</dbReference>
<organism evidence="1 2">
    <name type="scientific">Candidatus Azambacteria bacterium RIFCSPLOWO2_01_FULL_37_9</name>
    <dbReference type="NCBI Taxonomy" id="1797297"/>
    <lineage>
        <taxon>Bacteria</taxon>
        <taxon>Candidatus Azamiibacteriota</taxon>
    </lineage>
</organism>